<dbReference type="InterPro" id="IPR032828">
    <property type="entry name" value="PolyA_RNA-bd"/>
</dbReference>
<keyword evidence="5" id="KW-0479">Metal-binding</keyword>
<accession>A0A1F4Q097</accession>
<dbReference type="InterPro" id="IPR043519">
    <property type="entry name" value="NT_sf"/>
</dbReference>
<comment type="cofactor">
    <cofactor evidence="1">
        <name>Mg(2+)</name>
        <dbReference type="ChEBI" id="CHEBI:18420"/>
    </cofactor>
</comment>
<protein>
    <recommendedName>
        <fullName evidence="15">HD domain-containing protein</fullName>
    </recommendedName>
</protein>
<evidence type="ECO:0000259" key="10">
    <source>
        <dbReference type="Pfam" id="PF01743"/>
    </source>
</evidence>
<evidence type="ECO:0000313" key="13">
    <source>
        <dbReference type="EMBL" id="OGB89453.1"/>
    </source>
</evidence>
<evidence type="ECO:0000256" key="8">
    <source>
        <dbReference type="ARBA" id="ARBA00022884"/>
    </source>
</evidence>
<dbReference type="CDD" id="cd05398">
    <property type="entry name" value="NT_ClassII-CCAase"/>
    <property type="match status" value="1"/>
</dbReference>
<dbReference type="GO" id="GO:0046872">
    <property type="term" value="F:metal ion binding"/>
    <property type="evidence" value="ECO:0007669"/>
    <property type="project" value="UniProtKB-KW"/>
</dbReference>
<keyword evidence="7" id="KW-0460">Magnesium</keyword>
<dbReference type="PANTHER" id="PTHR46173:SF1">
    <property type="entry name" value="CCA TRNA NUCLEOTIDYLTRANSFERASE 1, MITOCHONDRIAL"/>
    <property type="match status" value="1"/>
</dbReference>
<keyword evidence="8 9" id="KW-0694">RNA-binding</keyword>
<feature type="domain" description="CCA-adding enzyme C-terminal" evidence="12">
    <location>
        <begin position="292"/>
        <end position="435"/>
    </location>
</feature>
<evidence type="ECO:0000256" key="2">
    <source>
        <dbReference type="ARBA" id="ARBA00022679"/>
    </source>
</evidence>
<feature type="domain" description="tRNA nucleotidyltransferase/poly(A) polymerase RNA and SrmB- binding" evidence="11">
    <location>
        <begin position="170"/>
        <end position="230"/>
    </location>
</feature>
<proteinExistence type="inferred from homology"/>
<name>A0A1F4Q097_UNCSA</name>
<evidence type="ECO:0000259" key="12">
    <source>
        <dbReference type="Pfam" id="PF13735"/>
    </source>
</evidence>
<keyword evidence="3" id="KW-0819">tRNA processing</keyword>
<dbReference type="Pfam" id="PF13735">
    <property type="entry name" value="tRNA_NucTran2_2"/>
    <property type="match status" value="1"/>
</dbReference>
<evidence type="ECO:0000256" key="6">
    <source>
        <dbReference type="ARBA" id="ARBA00022741"/>
    </source>
</evidence>
<evidence type="ECO:0000313" key="14">
    <source>
        <dbReference type="Proteomes" id="UP000178724"/>
    </source>
</evidence>
<keyword evidence="6" id="KW-0547">Nucleotide-binding</keyword>
<dbReference type="Pfam" id="PF01743">
    <property type="entry name" value="PolyA_pol"/>
    <property type="match status" value="1"/>
</dbReference>
<dbReference type="GO" id="GO:0000049">
    <property type="term" value="F:tRNA binding"/>
    <property type="evidence" value="ECO:0007669"/>
    <property type="project" value="TreeGrafter"/>
</dbReference>
<comment type="similarity">
    <text evidence="9">Belongs to the tRNA nucleotidyltransferase/poly(A) polymerase family.</text>
</comment>
<sequence length="440" mass="49292">MIETKTGAAEIIKALKSRGFAAYLVGGCVRDSLLGLRPDEWDITTAAAPEQVTKLFQRTVPTGLDYGTVTVLLPDGQYEVTTFRSDEKYVDGRHPINVRFTDNIHKDLARRDFTINALAYDPETGALIDDFDGQADLKNKVIRSVGDPVERFSEDGLRPVRACRFAAKLGFSIENKTFEAIGKTLEIVKKVAAERLHDELVKLLGAEKPSIGLELMRRSGLLKIILPELEDGYGVEQPPQFHKYDVYRHGLFACDAAPRNDPSLRLAVLLHDIGKPACKVDFTFYNHDQTGAATAESLMRRLKFGNADIERVKNLVANHMFDYSAEWSDSAVRRFLRRIGGVGNAADLFVLRRADAEAMIKVNNGEYLVELQKRIDRIIEEEHALHVIDLKVNGNDVMTILKIKPGPKVGQVLNDLLEKVLDDPKLNDRDKLFEMIKAHA</sequence>
<dbReference type="Gene3D" id="3.30.460.10">
    <property type="entry name" value="Beta Polymerase, domain 2"/>
    <property type="match status" value="1"/>
</dbReference>
<reference evidence="13 14" key="1">
    <citation type="journal article" date="2016" name="Nat. Commun.">
        <title>Thousands of microbial genomes shed light on interconnected biogeochemical processes in an aquifer system.</title>
        <authorList>
            <person name="Anantharaman K."/>
            <person name="Brown C.T."/>
            <person name="Hug L.A."/>
            <person name="Sharon I."/>
            <person name="Castelle C.J."/>
            <person name="Probst A.J."/>
            <person name="Thomas B.C."/>
            <person name="Singh A."/>
            <person name="Wilkins M.J."/>
            <person name="Karaoz U."/>
            <person name="Brodie E.L."/>
            <person name="Williams K.H."/>
            <person name="Hubbard S.S."/>
            <person name="Banfield J.F."/>
        </authorList>
    </citation>
    <scope>NUCLEOTIDE SEQUENCE [LARGE SCALE GENOMIC DNA]</scope>
</reference>
<evidence type="ECO:0000256" key="5">
    <source>
        <dbReference type="ARBA" id="ARBA00022723"/>
    </source>
</evidence>
<dbReference type="PANTHER" id="PTHR46173">
    <property type="entry name" value="CCA TRNA NUCLEOTIDYLTRANSFERASE 1, MITOCHONDRIAL"/>
    <property type="match status" value="1"/>
</dbReference>
<dbReference type="Gene3D" id="1.10.3090.10">
    <property type="entry name" value="cca-adding enzyme, domain 2"/>
    <property type="match status" value="1"/>
</dbReference>
<dbReference type="InterPro" id="IPR032810">
    <property type="entry name" value="CCA-adding_enz_C"/>
</dbReference>
<keyword evidence="4" id="KW-0548">Nucleotidyltransferase</keyword>
<dbReference type="Pfam" id="PF12627">
    <property type="entry name" value="PolyA_pol_RNAbd"/>
    <property type="match status" value="1"/>
</dbReference>
<dbReference type="InterPro" id="IPR002646">
    <property type="entry name" value="PolA_pol_head_dom"/>
</dbReference>
<evidence type="ECO:0000259" key="11">
    <source>
        <dbReference type="Pfam" id="PF12627"/>
    </source>
</evidence>
<dbReference type="InterPro" id="IPR050264">
    <property type="entry name" value="Bact_CCA-adding_enz_type3_sf"/>
</dbReference>
<evidence type="ECO:0000256" key="7">
    <source>
        <dbReference type="ARBA" id="ARBA00022842"/>
    </source>
</evidence>
<dbReference type="Gene3D" id="1.10.246.80">
    <property type="match status" value="1"/>
</dbReference>
<dbReference type="GO" id="GO:0008033">
    <property type="term" value="P:tRNA processing"/>
    <property type="evidence" value="ECO:0007669"/>
    <property type="project" value="UniProtKB-KW"/>
</dbReference>
<gene>
    <name evidence="13" type="ORF">A2625_00525</name>
</gene>
<dbReference type="GO" id="GO:0000166">
    <property type="term" value="F:nucleotide binding"/>
    <property type="evidence" value="ECO:0007669"/>
    <property type="project" value="UniProtKB-KW"/>
</dbReference>
<evidence type="ECO:0000256" key="9">
    <source>
        <dbReference type="RuleBase" id="RU003953"/>
    </source>
</evidence>
<comment type="caution">
    <text evidence="13">The sequence shown here is derived from an EMBL/GenBank/DDBJ whole genome shotgun (WGS) entry which is preliminary data.</text>
</comment>
<dbReference type="Proteomes" id="UP000178724">
    <property type="component" value="Unassembled WGS sequence"/>
</dbReference>
<evidence type="ECO:0008006" key="15">
    <source>
        <dbReference type="Google" id="ProtNLM"/>
    </source>
</evidence>
<evidence type="ECO:0000256" key="4">
    <source>
        <dbReference type="ARBA" id="ARBA00022695"/>
    </source>
</evidence>
<dbReference type="SUPFAM" id="SSF81891">
    <property type="entry name" value="Poly A polymerase C-terminal region-like"/>
    <property type="match status" value="1"/>
</dbReference>
<dbReference type="SUPFAM" id="SSF81301">
    <property type="entry name" value="Nucleotidyltransferase"/>
    <property type="match status" value="1"/>
</dbReference>
<organism evidence="13 14">
    <name type="scientific">candidate division WOR-1 bacterium RIFCSPHIGHO2_01_FULL_53_15</name>
    <dbReference type="NCBI Taxonomy" id="1802564"/>
    <lineage>
        <taxon>Bacteria</taxon>
        <taxon>Bacillati</taxon>
        <taxon>Saganbacteria</taxon>
    </lineage>
</organism>
<dbReference type="AlphaFoldDB" id="A0A1F4Q097"/>
<evidence type="ECO:0000256" key="3">
    <source>
        <dbReference type="ARBA" id="ARBA00022694"/>
    </source>
</evidence>
<dbReference type="EMBL" id="METM01000025">
    <property type="protein sequence ID" value="OGB89453.1"/>
    <property type="molecule type" value="Genomic_DNA"/>
</dbReference>
<evidence type="ECO:0000256" key="1">
    <source>
        <dbReference type="ARBA" id="ARBA00001946"/>
    </source>
</evidence>
<dbReference type="GO" id="GO:0016779">
    <property type="term" value="F:nucleotidyltransferase activity"/>
    <property type="evidence" value="ECO:0007669"/>
    <property type="project" value="UniProtKB-KW"/>
</dbReference>
<keyword evidence="2 9" id="KW-0808">Transferase</keyword>
<feature type="domain" description="Poly A polymerase head" evidence="10">
    <location>
        <begin position="22"/>
        <end position="143"/>
    </location>
</feature>